<evidence type="ECO:0000313" key="17">
    <source>
        <dbReference type="EMBL" id="AQT69354.1"/>
    </source>
</evidence>
<comment type="pathway">
    <text evidence="2 15">Cofactor biosynthesis; FAD biosynthesis; FAD from FMN: step 1/1.</text>
</comment>
<keyword evidence="8 15" id="KW-0547">Nucleotide-binding</keyword>
<comment type="similarity">
    <text evidence="15">Belongs to the ribF family.</text>
</comment>
<dbReference type="OrthoDB" id="9803667at2"/>
<feature type="domain" description="Riboflavin kinase" evidence="16">
    <location>
        <begin position="191"/>
        <end position="325"/>
    </location>
</feature>
<evidence type="ECO:0000256" key="3">
    <source>
        <dbReference type="ARBA" id="ARBA00005201"/>
    </source>
</evidence>
<dbReference type="InterPro" id="IPR002606">
    <property type="entry name" value="Riboflavin_kinase_bac"/>
</dbReference>
<sequence length="330" mass="36451">MKIYDSRTALQNLDRTGWALSIGNFDGIHIGHQQILAQARQAANDHNAPGLAVMTFDPHPVAILRPERAPGVLTPLHLKASILESLGVDTLIVIKDSYDLLNLSPTAFVDEFLMRTIKPSVLIEGPNFNFGYGRSGDINTLRELAPDRGFSVIEVPFERFTINHDDRPVNCSSTLIRQLLETGHVKDASRLLTRPYRLIGQVFAGRGIGRKLGYPTANVHPQKQIIPAEGVYAGRVSIAADYASACSADQKLPAVFSIGRAKTFVTDHPLLIEAHLLTDDHPDLYGKYLSLDFVELIRQQQRFPNEDTLKQQIHADCETASKILTLAADS</sequence>
<dbReference type="GO" id="GO:0008531">
    <property type="term" value="F:riboflavin kinase activity"/>
    <property type="evidence" value="ECO:0007669"/>
    <property type="project" value="UniProtKB-UniRule"/>
</dbReference>
<dbReference type="GO" id="GO:0006747">
    <property type="term" value="P:FAD biosynthetic process"/>
    <property type="evidence" value="ECO:0007669"/>
    <property type="project" value="UniProtKB-UniRule"/>
</dbReference>
<evidence type="ECO:0000256" key="10">
    <source>
        <dbReference type="ARBA" id="ARBA00022827"/>
    </source>
</evidence>
<dbReference type="NCBIfam" id="TIGR00083">
    <property type="entry name" value="ribF"/>
    <property type="match status" value="1"/>
</dbReference>
<comment type="catalytic activity">
    <reaction evidence="13 15">
        <text>riboflavin + ATP = FMN + ADP + H(+)</text>
        <dbReference type="Rhea" id="RHEA:14357"/>
        <dbReference type="ChEBI" id="CHEBI:15378"/>
        <dbReference type="ChEBI" id="CHEBI:30616"/>
        <dbReference type="ChEBI" id="CHEBI:57986"/>
        <dbReference type="ChEBI" id="CHEBI:58210"/>
        <dbReference type="ChEBI" id="CHEBI:456216"/>
        <dbReference type="EC" id="2.7.1.26"/>
    </reaction>
</comment>
<keyword evidence="6 15" id="KW-0808">Transferase</keyword>
<keyword evidence="7 15" id="KW-0548">Nucleotidyltransferase</keyword>
<evidence type="ECO:0000256" key="5">
    <source>
        <dbReference type="ARBA" id="ARBA00022643"/>
    </source>
</evidence>
<evidence type="ECO:0000256" key="4">
    <source>
        <dbReference type="ARBA" id="ARBA00022630"/>
    </source>
</evidence>
<comment type="catalytic activity">
    <reaction evidence="14 15">
        <text>FMN + ATP + H(+) = FAD + diphosphate</text>
        <dbReference type="Rhea" id="RHEA:17237"/>
        <dbReference type="ChEBI" id="CHEBI:15378"/>
        <dbReference type="ChEBI" id="CHEBI:30616"/>
        <dbReference type="ChEBI" id="CHEBI:33019"/>
        <dbReference type="ChEBI" id="CHEBI:57692"/>
        <dbReference type="ChEBI" id="CHEBI:58210"/>
        <dbReference type="EC" id="2.7.7.2"/>
    </reaction>
</comment>
<dbReference type="KEGG" id="alus:STSP2_02543"/>
<dbReference type="InterPro" id="IPR015864">
    <property type="entry name" value="FAD_synthase"/>
</dbReference>
<keyword evidence="18" id="KW-1185">Reference proteome</keyword>
<dbReference type="UniPathway" id="UPA00276">
    <property type="reaction ID" value="UER00406"/>
</dbReference>
<evidence type="ECO:0000256" key="15">
    <source>
        <dbReference type="PIRNR" id="PIRNR004491"/>
    </source>
</evidence>
<accession>A0A1U9NNP7</accession>
<dbReference type="Pfam" id="PF01687">
    <property type="entry name" value="Flavokinase"/>
    <property type="match status" value="1"/>
</dbReference>
<evidence type="ECO:0000256" key="8">
    <source>
        <dbReference type="ARBA" id="ARBA00022741"/>
    </source>
</evidence>
<keyword evidence="9 15" id="KW-0418">Kinase</keyword>
<evidence type="ECO:0000256" key="12">
    <source>
        <dbReference type="ARBA" id="ARBA00023268"/>
    </source>
</evidence>
<dbReference type="InterPro" id="IPR023465">
    <property type="entry name" value="Riboflavin_kinase_dom_sf"/>
</dbReference>
<evidence type="ECO:0000256" key="11">
    <source>
        <dbReference type="ARBA" id="ARBA00022840"/>
    </source>
</evidence>
<evidence type="ECO:0000256" key="14">
    <source>
        <dbReference type="ARBA" id="ARBA00049494"/>
    </source>
</evidence>
<dbReference type="EMBL" id="CP019791">
    <property type="protein sequence ID" value="AQT69354.1"/>
    <property type="molecule type" value="Genomic_DNA"/>
</dbReference>
<evidence type="ECO:0000256" key="13">
    <source>
        <dbReference type="ARBA" id="ARBA00047880"/>
    </source>
</evidence>
<dbReference type="NCBIfam" id="NF004160">
    <property type="entry name" value="PRK05627.1-3"/>
    <property type="match status" value="1"/>
</dbReference>
<evidence type="ECO:0000256" key="1">
    <source>
        <dbReference type="ARBA" id="ARBA00002121"/>
    </source>
</evidence>
<protein>
    <recommendedName>
        <fullName evidence="15">Riboflavin biosynthesis protein</fullName>
    </recommendedName>
    <domain>
        <recommendedName>
            <fullName evidence="15">Riboflavin kinase</fullName>
            <ecNumber evidence="15">2.7.1.26</ecNumber>
        </recommendedName>
        <alternativeName>
            <fullName evidence="15">Flavokinase</fullName>
        </alternativeName>
    </domain>
    <domain>
        <recommendedName>
            <fullName evidence="15">FMN adenylyltransferase</fullName>
            <ecNumber evidence="15">2.7.7.2</ecNumber>
        </recommendedName>
        <alternativeName>
            <fullName evidence="15">FAD pyrophosphorylase</fullName>
        </alternativeName>
        <alternativeName>
            <fullName evidence="15">FAD synthase</fullName>
        </alternativeName>
    </domain>
</protein>
<dbReference type="GO" id="GO:0005524">
    <property type="term" value="F:ATP binding"/>
    <property type="evidence" value="ECO:0007669"/>
    <property type="project" value="UniProtKB-UniRule"/>
</dbReference>
<keyword evidence="12" id="KW-0511">Multifunctional enzyme</keyword>
<dbReference type="Proteomes" id="UP000189674">
    <property type="component" value="Chromosome"/>
</dbReference>
<dbReference type="AlphaFoldDB" id="A0A1U9NNP7"/>
<keyword evidence="4 15" id="KW-0285">Flavoprotein</keyword>
<evidence type="ECO:0000256" key="2">
    <source>
        <dbReference type="ARBA" id="ARBA00004726"/>
    </source>
</evidence>
<dbReference type="UniPathway" id="UPA00277">
    <property type="reaction ID" value="UER00407"/>
</dbReference>
<reference evidence="18" key="1">
    <citation type="submission" date="2017-02" db="EMBL/GenBank/DDBJ databases">
        <title>Comparative genomics and description of representatives of a novel lineage of planctomycetes thriving in anoxic sediments.</title>
        <authorList>
            <person name="Spring S."/>
            <person name="Bunk B."/>
            <person name="Sproer C."/>
        </authorList>
    </citation>
    <scope>NUCLEOTIDE SEQUENCE [LARGE SCALE GENOMIC DNA]</scope>
    <source>
        <strain evidence="18">ST-NAGAB-D1</strain>
    </source>
</reference>
<comment type="function">
    <text evidence="1">Catalyzes the phosphorylation of riboflavin to FMN followed by the adenylation of FMN to FAD.</text>
</comment>
<organism evidence="17 18">
    <name type="scientific">Anaerohalosphaera lusitana</name>
    <dbReference type="NCBI Taxonomy" id="1936003"/>
    <lineage>
        <taxon>Bacteria</taxon>
        <taxon>Pseudomonadati</taxon>
        <taxon>Planctomycetota</taxon>
        <taxon>Phycisphaerae</taxon>
        <taxon>Sedimentisphaerales</taxon>
        <taxon>Anaerohalosphaeraceae</taxon>
        <taxon>Anaerohalosphaera</taxon>
    </lineage>
</organism>
<dbReference type="Pfam" id="PF06574">
    <property type="entry name" value="FAD_syn"/>
    <property type="match status" value="1"/>
</dbReference>
<dbReference type="Gene3D" id="2.40.30.30">
    <property type="entry name" value="Riboflavin kinase-like"/>
    <property type="match status" value="1"/>
</dbReference>
<dbReference type="SUPFAM" id="SSF82114">
    <property type="entry name" value="Riboflavin kinase-like"/>
    <property type="match status" value="1"/>
</dbReference>
<dbReference type="GO" id="GO:0009398">
    <property type="term" value="P:FMN biosynthetic process"/>
    <property type="evidence" value="ECO:0007669"/>
    <property type="project" value="UniProtKB-UniRule"/>
</dbReference>
<dbReference type="InterPro" id="IPR023468">
    <property type="entry name" value="Riboflavin_kinase"/>
</dbReference>
<gene>
    <name evidence="17" type="primary">ribF</name>
    <name evidence="17" type="ORF">STSP2_02543</name>
</gene>
<dbReference type="RefSeq" id="WP_146663047.1">
    <property type="nucleotide sequence ID" value="NZ_CP019791.1"/>
</dbReference>
<comment type="pathway">
    <text evidence="3 15">Cofactor biosynthesis; FMN biosynthesis; FMN from riboflavin (ATP route): step 1/1.</text>
</comment>
<dbReference type="SUPFAM" id="SSF52374">
    <property type="entry name" value="Nucleotidylyl transferase"/>
    <property type="match status" value="1"/>
</dbReference>
<dbReference type="Gene3D" id="3.40.50.620">
    <property type="entry name" value="HUPs"/>
    <property type="match status" value="1"/>
</dbReference>
<dbReference type="InterPro" id="IPR015865">
    <property type="entry name" value="Riboflavin_kinase_bac/euk"/>
</dbReference>
<dbReference type="STRING" id="1936003.STSP2_02543"/>
<keyword evidence="11 15" id="KW-0067">ATP-binding</keyword>
<name>A0A1U9NNP7_9BACT</name>
<keyword evidence="10 15" id="KW-0274">FAD</keyword>
<keyword evidence="5 15" id="KW-0288">FMN</keyword>
<proteinExistence type="inferred from homology"/>
<dbReference type="EC" id="2.7.7.2" evidence="15"/>
<dbReference type="PANTHER" id="PTHR22749">
    <property type="entry name" value="RIBOFLAVIN KINASE/FMN ADENYLYLTRANSFERASE"/>
    <property type="match status" value="1"/>
</dbReference>
<dbReference type="EC" id="2.7.1.26" evidence="15"/>
<dbReference type="PIRSF" id="PIRSF004491">
    <property type="entry name" value="FAD_Synth"/>
    <property type="match status" value="1"/>
</dbReference>
<evidence type="ECO:0000256" key="7">
    <source>
        <dbReference type="ARBA" id="ARBA00022695"/>
    </source>
</evidence>
<dbReference type="CDD" id="cd02064">
    <property type="entry name" value="FAD_synthetase_N"/>
    <property type="match status" value="1"/>
</dbReference>
<dbReference type="GO" id="GO:0003919">
    <property type="term" value="F:FMN adenylyltransferase activity"/>
    <property type="evidence" value="ECO:0007669"/>
    <property type="project" value="UniProtKB-UniRule"/>
</dbReference>
<evidence type="ECO:0000256" key="9">
    <source>
        <dbReference type="ARBA" id="ARBA00022777"/>
    </source>
</evidence>
<evidence type="ECO:0000259" key="16">
    <source>
        <dbReference type="SMART" id="SM00904"/>
    </source>
</evidence>
<dbReference type="GO" id="GO:0009231">
    <property type="term" value="P:riboflavin biosynthetic process"/>
    <property type="evidence" value="ECO:0007669"/>
    <property type="project" value="InterPro"/>
</dbReference>
<dbReference type="PANTHER" id="PTHR22749:SF6">
    <property type="entry name" value="RIBOFLAVIN KINASE"/>
    <property type="match status" value="1"/>
</dbReference>
<dbReference type="SMART" id="SM00904">
    <property type="entry name" value="Flavokinase"/>
    <property type="match status" value="1"/>
</dbReference>
<dbReference type="InterPro" id="IPR014729">
    <property type="entry name" value="Rossmann-like_a/b/a_fold"/>
</dbReference>
<evidence type="ECO:0000313" key="18">
    <source>
        <dbReference type="Proteomes" id="UP000189674"/>
    </source>
</evidence>
<evidence type="ECO:0000256" key="6">
    <source>
        <dbReference type="ARBA" id="ARBA00022679"/>
    </source>
</evidence>